<dbReference type="AlphaFoldDB" id="A0A4D6KE27"/>
<dbReference type="Pfam" id="PF13458">
    <property type="entry name" value="Peripla_BP_6"/>
    <property type="match status" value="1"/>
</dbReference>
<dbReference type="KEGG" id="halz:E5139_11870"/>
<dbReference type="PANTHER" id="PTHR30483:SF37">
    <property type="entry name" value="ABC TRANSPORTER SUBSTRATE-BINDING PROTEIN"/>
    <property type="match status" value="1"/>
</dbReference>
<protein>
    <submittedName>
        <fullName evidence="4">ABC transporter substrate-binding protein</fullName>
    </submittedName>
</protein>
<keyword evidence="1" id="KW-0732">Signal</keyword>
<organism evidence="4 5">
    <name type="scientific">Halomicrobium mukohataei</name>
    <dbReference type="NCBI Taxonomy" id="57705"/>
    <lineage>
        <taxon>Archaea</taxon>
        <taxon>Methanobacteriati</taxon>
        <taxon>Methanobacteriota</taxon>
        <taxon>Stenosarchaea group</taxon>
        <taxon>Halobacteria</taxon>
        <taxon>Halobacteriales</taxon>
        <taxon>Haloarculaceae</taxon>
        <taxon>Halomicrobium</taxon>
    </lineage>
</organism>
<evidence type="ECO:0000313" key="4">
    <source>
        <dbReference type="EMBL" id="QCD66304.1"/>
    </source>
</evidence>
<evidence type="ECO:0000256" key="1">
    <source>
        <dbReference type="ARBA" id="ARBA00022729"/>
    </source>
</evidence>
<dbReference type="InterPro" id="IPR051010">
    <property type="entry name" value="BCAA_transport"/>
</dbReference>
<dbReference type="SUPFAM" id="SSF53822">
    <property type="entry name" value="Periplasmic binding protein-like I"/>
    <property type="match status" value="1"/>
</dbReference>
<feature type="region of interest" description="Disordered" evidence="2">
    <location>
        <begin position="36"/>
        <end position="64"/>
    </location>
</feature>
<dbReference type="RefSeq" id="WP_015762705.1">
    <property type="nucleotide sequence ID" value="NZ_CP039375.1"/>
</dbReference>
<dbReference type="CDD" id="cd19987">
    <property type="entry name" value="PBP1_SBP-like"/>
    <property type="match status" value="1"/>
</dbReference>
<dbReference type="PROSITE" id="PS51257">
    <property type="entry name" value="PROKAR_LIPOPROTEIN"/>
    <property type="match status" value="1"/>
</dbReference>
<dbReference type="GeneID" id="42179644"/>
<reference evidence="4 5" key="1">
    <citation type="submission" date="2019-04" db="EMBL/GenBank/DDBJ databases">
        <title>Complete genome sequence of Arthrobacter sp. ZXY-2 associated with effective atrazine degradation and salt adaptation.</title>
        <authorList>
            <person name="Zhao X."/>
        </authorList>
    </citation>
    <scope>NUCLEOTIDE SEQUENCE [LARGE SCALE GENOMIC DNA]</scope>
    <source>
        <strain evidence="5">ZP60</strain>
    </source>
</reference>
<dbReference type="InterPro" id="IPR028081">
    <property type="entry name" value="Leu-bd"/>
</dbReference>
<gene>
    <name evidence="4" type="ORF">E5139_11870</name>
</gene>
<name>A0A4D6KE27_9EURY</name>
<reference evidence="4 5" key="2">
    <citation type="submission" date="2019-04" db="EMBL/GenBank/DDBJ databases">
        <authorList>
            <person name="Yang S."/>
            <person name="Wei W."/>
        </authorList>
    </citation>
    <scope>NUCLEOTIDE SEQUENCE [LARGE SCALE GENOMIC DNA]</scope>
    <source>
        <strain evidence="5">ZP60</strain>
    </source>
</reference>
<feature type="compositionally biased region" description="Polar residues" evidence="2">
    <location>
        <begin position="38"/>
        <end position="57"/>
    </location>
</feature>
<evidence type="ECO:0000313" key="5">
    <source>
        <dbReference type="Proteomes" id="UP000297053"/>
    </source>
</evidence>
<feature type="domain" description="Leucine-binding protein" evidence="3">
    <location>
        <begin position="48"/>
        <end position="409"/>
    </location>
</feature>
<dbReference type="EMBL" id="CP039375">
    <property type="protein sequence ID" value="QCD66304.1"/>
    <property type="molecule type" value="Genomic_DNA"/>
</dbReference>
<dbReference type="Proteomes" id="UP000297053">
    <property type="component" value="Chromosome"/>
</dbReference>
<evidence type="ECO:0000259" key="3">
    <source>
        <dbReference type="Pfam" id="PF13458"/>
    </source>
</evidence>
<sequence>MTTDDRGGCGSRATRRRVLESLGGTGAVALAGCLGSDGATTETSTDDSVTIGLSSPESGRYSPIGDHERRGFELAVTHLNEGGGLVGGDGFARLSGDGVLGRTVETAVADTEGDASTAETNLQQRLGDDELAMFTGGVAGSVVTTHRDLADEHETPYFVGTSTLNQLTGENCSPHVYRELFNSRTLARALVPEVVSDIDGAQFFFQVTTDTIEGRDLKRSINRYATASDLDLRPIGTTTVRSGSTDFERALSEASSNSVDIVFLDLFGLDAVNAIQQAKEILSEDAVIVVPLLTQSVSDSLGERVEGVYGTVGWHENLDTPLSSKFGDAYQNEYSGTMSTTALVPPGPAQNTYGQVLLWASAAEAAGTFDADAVRSELEGVEYALGAGSETMRACDHQAMRAVPVVRGSTGTDSVGNYFELLNGRRNVEPGCDEPPASACEL</sequence>
<proteinExistence type="predicted"/>
<dbReference type="PANTHER" id="PTHR30483">
    <property type="entry name" value="LEUCINE-SPECIFIC-BINDING PROTEIN"/>
    <property type="match status" value="1"/>
</dbReference>
<dbReference type="OMA" id="AHTCYVQ"/>
<dbReference type="Gene3D" id="3.40.50.2300">
    <property type="match status" value="2"/>
</dbReference>
<accession>A0A4D6KE27</accession>
<dbReference type="InterPro" id="IPR028082">
    <property type="entry name" value="Peripla_BP_I"/>
</dbReference>
<evidence type="ECO:0000256" key="2">
    <source>
        <dbReference type="SAM" id="MobiDB-lite"/>
    </source>
</evidence>